<dbReference type="OrthoDB" id="2150604at2759"/>
<dbReference type="GO" id="GO:0008080">
    <property type="term" value="F:N-acetyltransferase activity"/>
    <property type="evidence" value="ECO:0007669"/>
    <property type="project" value="TreeGrafter"/>
</dbReference>
<organism evidence="1 2">
    <name type="scientific">Zopfia rhizophila CBS 207.26</name>
    <dbReference type="NCBI Taxonomy" id="1314779"/>
    <lineage>
        <taxon>Eukaryota</taxon>
        <taxon>Fungi</taxon>
        <taxon>Dikarya</taxon>
        <taxon>Ascomycota</taxon>
        <taxon>Pezizomycotina</taxon>
        <taxon>Dothideomycetes</taxon>
        <taxon>Dothideomycetes incertae sedis</taxon>
        <taxon>Zopfiaceae</taxon>
        <taxon>Zopfia</taxon>
    </lineage>
</organism>
<proteinExistence type="predicted"/>
<dbReference type="AlphaFoldDB" id="A0A6A6E5V9"/>
<evidence type="ECO:0008006" key="3">
    <source>
        <dbReference type="Google" id="ProtNLM"/>
    </source>
</evidence>
<dbReference type="Proteomes" id="UP000800200">
    <property type="component" value="Unassembled WGS sequence"/>
</dbReference>
<evidence type="ECO:0000313" key="1">
    <source>
        <dbReference type="EMBL" id="KAF2187327.1"/>
    </source>
</evidence>
<accession>A0A6A6E5V9</accession>
<dbReference type="InterPro" id="IPR023213">
    <property type="entry name" value="CAT-like_dom_sf"/>
</dbReference>
<dbReference type="InterPro" id="IPR052058">
    <property type="entry name" value="Alcohol_O-acetyltransferase"/>
</dbReference>
<keyword evidence="2" id="KW-1185">Reference proteome</keyword>
<gene>
    <name evidence="1" type="ORF">K469DRAFT_662251</name>
</gene>
<reference evidence="1" key="1">
    <citation type="journal article" date="2020" name="Stud. Mycol.">
        <title>101 Dothideomycetes genomes: a test case for predicting lifestyles and emergence of pathogens.</title>
        <authorList>
            <person name="Haridas S."/>
            <person name="Albert R."/>
            <person name="Binder M."/>
            <person name="Bloem J."/>
            <person name="Labutti K."/>
            <person name="Salamov A."/>
            <person name="Andreopoulos B."/>
            <person name="Baker S."/>
            <person name="Barry K."/>
            <person name="Bills G."/>
            <person name="Bluhm B."/>
            <person name="Cannon C."/>
            <person name="Castanera R."/>
            <person name="Culley D."/>
            <person name="Daum C."/>
            <person name="Ezra D."/>
            <person name="Gonzalez J."/>
            <person name="Henrissat B."/>
            <person name="Kuo A."/>
            <person name="Liang C."/>
            <person name="Lipzen A."/>
            <person name="Lutzoni F."/>
            <person name="Magnuson J."/>
            <person name="Mondo S."/>
            <person name="Nolan M."/>
            <person name="Ohm R."/>
            <person name="Pangilinan J."/>
            <person name="Park H.-J."/>
            <person name="Ramirez L."/>
            <person name="Alfaro M."/>
            <person name="Sun H."/>
            <person name="Tritt A."/>
            <person name="Yoshinaga Y."/>
            <person name="Zwiers L.-H."/>
            <person name="Turgeon B."/>
            <person name="Goodwin S."/>
            <person name="Spatafora J."/>
            <person name="Crous P."/>
            <person name="Grigoriev I."/>
        </authorList>
    </citation>
    <scope>NUCLEOTIDE SEQUENCE</scope>
    <source>
        <strain evidence="1">CBS 207.26</strain>
    </source>
</reference>
<dbReference type="EMBL" id="ML994627">
    <property type="protein sequence ID" value="KAF2187327.1"/>
    <property type="molecule type" value="Genomic_DNA"/>
</dbReference>
<dbReference type="Gene3D" id="3.30.559.30">
    <property type="entry name" value="Nonribosomal peptide synthetase, condensation domain"/>
    <property type="match status" value="1"/>
</dbReference>
<name>A0A6A6E5V9_9PEZI</name>
<dbReference type="InterPro" id="IPR010828">
    <property type="entry name" value="Atf2/Sli1-like"/>
</dbReference>
<dbReference type="PANTHER" id="PTHR28037">
    <property type="entry name" value="ALCOHOL O-ACETYLTRANSFERASE 1-RELATED"/>
    <property type="match status" value="1"/>
</dbReference>
<evidence type="ECO:0000313" key="2">
    <source>
        <dbReference type="Proteomes" id="UP000800200"/>
    </source>
</evidence>
<dbReference type="Pfam" id="PF07247">
    <property type="entry name" value="AATase"/>
    <property type="match status" value="1"/>
</dbReference>
<dbReference type="SUPFAM" id="SSF52777">
    <property type="entry name" value="CoA-dependent acyltransferases"/>
    <property type="match status" value="2"/>
</dbReference>
<sequence>MPEPHSFQKLRPCGRLERFSTARHHLGFYNNVAVSATYSTPDPHSSLHSLIYRALALVISQHSILSAILVDEDKSDPYFARLPQIDLDQCTTFVTRQSPLSFNSEKGGEDLELDDLLSKQHNRNFKDRYGELPFWRVLILHNGDAETREFVLSFIYHHALADGTSGLAFHRSFLSSVNIVSSQSPTSISPDETIITSPSTPLLPPLEALHPLPLSLSYLLKALINKSLGKPPATLWTGKPITVDPSHKSRFQSFSLSASHTKALLALSRNHKTTLTGALEALVAASTFANLGKEYERLGVDVAVSLRRFLDKDVVNADVIGDFVSKCVFKHNRAAPAASSGKNSLDLFSWNEARKIRGTIEEELGKNGKDTVVGLLPYAGDMHKFFTDNVGKRRDASFEFSNIGVFKAAQTRGEDGSEDAEGDAKVRWKIGRCFFSQGVNVCGAAFEVSVVTGGDGCLTMGFSWIEGVVEGEWMDKVVQDLKSGIEVLLREAEGLEY</sequence>
<dbReference type="Gene3D" id="3.30.559.10">
    <property type="entry name" value="Chloramphenicol acetyltransferase-like domain"/>
    <property type="match status" value="1"/>
</dbReference>
<dbReference type="PANTHER" id="PTHR28037:SF1">
    <property type="entry name" value="ALCOHOL O-ACETYLTRANSFERASE 1-RELATED"/>
    <property type="match status" value="1"/>
</dbReference>
<protein>
    <recommendedName>
        <fullName evidence="3">Alcohol acetyltransferase</fullName>
    </recommendedName>
</protein>